<reference evidence="1" key="1">
    <citation type="journal article" date="2020" name="Stud. Mycol.">
        <title>101 Dothideomycetes genomes: a test case for predicting lifestyles and emergence of pathogens.</title>
        <authorList>
            <person name="Haridas S."/>
            <person name="Albert R."/>
            <person name="Binder M."/>
            <person name="Bloem J."/>
            <person name="Labutti K."/>
            <person name="Salamov A."/>
            <person name="Andreopoulos B."/>
            <person name="Baker S."/>
            <person name="Barry K."/>
            <person name="Bills G."/>
            <person name="Bluhm B."/>
            <person name="Cannon C."/>
            <person name="Castanera R."/>
            <person name="Culley D."/>
            <person name="Daum C."/>
            <person name="Ezra D."/>
            <person name="Gonzalez J."/>
            <person name="Henrissat B."/>
            <person name="Kuo A."/>
            <person name="Liang C."/>
            <person name="Lipzen A."/>
            <person name="Lutzoni F."/>
            <person name="Magnuson J."/>
            <person name="Mondo S."/>
            <person name="Nolan M."/>
            <person name="Ohm R."/>
            <person name="Pangilinan J."/>
            <person name="Park H.-J."/>
            <person name="Ramirez L."/>
            <person name="Alfaro M."/>
            <person name="Sun H."/>
            <person name="Tritt A."/>
            <person name="Yoshinaga Y."/>
            <person name="Zwiers L.-H."/>
            <person name="Turgeon B."/>
            <person name="Goodwin S."/>
            <person name="Spatafora J."/>
            <person name="Crous P."/>
            <person name="Grigoriev I."/>
        </authorList>
    </citation>
    <scope>NUCLEOTIDE SEQUENCE</scope>
    <source>
        <strain evidence="1">CBS 627.86</strain>
    </source>
</reference>
<organism evidence="1 2">
    <name type="scientific">Lophiotrema nucula</name>
    <dbReference type="NCBI Taxonomy" id="690887"/>
    <lineage>
        <taxon>Eukaryota</taxon>
        <taxon>Fungi</taxon>
        <taxon>Dikarya</taxon>
        <taxon>Ascomycota</taxon>
        <taxon>Pezizomycotina</taxon>
        <taxon>Dothideomycetes</taxon>
        <taxon>Pleosporomycetidae</taxon>
        <taxon>Pleosporales</taxon>
        <taxon>Lophiotremataceae</taxon>
        <taxon>Lophiotrema</taxon>
    </lineage>
</organism>
<keyword evidence="2" id="KW-1185">Reference proteome</keyword>
<accession>A0A6A5ZU46</accession>
<dbReference type="AlphaFoldDB" id="A0A6A5ZU46"/>
<proteinExistence type="predicted"/>
<dbReference type="EMBL" id="ML977311">
    <property type="protein sequence ID" value="KAF2122327.1"/>
    <property type="molecule type" value="Genomic_DNA"/>
</dbReference>
<protein>
    <submittedName>
        <fullName evidence="1">Uncharacterized protein</fullName>
    </submittedName>
</protein>
<gene>
    <name evidence="1" type="ORF">BDV96DRAFT_142227</name>
</gene>
<name>A0A6A5ZU46_9PLEO</name>
<sequence>MAFESRDGAVPGARRCWGWLLAMRRCRQGWRLRLHASHSRNRCPITRFVVHSQRSPHLALSPSVCLYSPSHDPHSARWGDAKHHCALDAAVKPPRAPAIHRAHMPLALLNGPLSWPELSDIPDALIAMSLLLMLTVRYGPYMLLCRHQRARTSSYYCISLYVQAYLAPSTWLT</sequence>
<evidence type="ECO:0000313" key="1">
    <source>
        <dbReference type="EMBL" id="KAF2122327.1"/>
    </source>
</evidence>
<dbReference type="Proteomes" id="UP000799770">
    <property type="component" value="Unassembled WGS sequence"/>
</dbReference>
<evidence type="ECO:0000313" key="2">
    <source>
        <dbReference type="Proteomes" id="UP000799770"/>
    </source>
</evidence>